<evidence type="ECO:0000256" key="8">
    <source>
        <dbReference type="ARBA" id="ARBA00023170"/>
    </source>
</evidence>
<dbReference type="Gene3D" id="1.10.510.10">
    <property type="entry name" value="Transferase(Phosphotransferase) domain 1"/>
    <property type="match status" value="1"/>
</dbReference>
<keyword evidence="13" id="KW-1185">Reference proteome</keyword>
<evidence type="ECO:0000256" key="5">
    <source>
        <dbReference type="ARBA" id="ARBA00022737"/>
    </source>
</evidence>
<feature type="chain" id="PRO_5035715350" description="Protein kinase domain-containing protein" evidence="10">
    <location>
        <begin position="34"/>
        <end position="750"/>
    </location>
</feature>
<feature type="signal peptide" evidence="10">
    <location>
        <begin position="1"/>
        <end position="33"/>
    </location>
</feature>
<dbReference type="PROSITE" id="PS50011">
    <property type="entry name" value="PROTEIN_KINASE_DOM"/>
    <property type="match status" value="1"/>
</dbReference>
<dbReference type="EMBL" id="CM029040">
    <property type="protein sequence ID" value="KAG2637745.1"/>
    <property type="molecule type" value="Genomic_DNA"/>
</dbReference>
<dbReference type="InterPro" id="IPR000719">
    <property type="entry name" value="Prot_kinase_dom"/>
</dbReference>
<feature type="compositionally biased region" description="Low complexity" evidence="9">
    <location>
        <begin position="253"/>
        <end position="267"/>
    </location>
</feature>
<gene>
    <name evidence="12" type="ORF">PVAP13_2NG535400</name>
</gene>
<dbReference type="InterPro" id="IPR032675">
    <property type="entry name" value="LRR_dom_sf"/>
</dbReference>
<evidence type="ECO:0000256" key="6">
    <source>
        <dbReference type="ARBA" id="ARBA00022989"/>
    </source>
</evidence>
<keyword evidence="6" id="KW-1133">Transmembrane helix</keyword>
<dbReference type="GO" id="GO:0004672">
    <property type="term" value="F:protein kinase activity"/>
    <property type="evidence" value="ECO:0007669"/>
    <property type="project" value="InterPro"/>
</dbReference>
<evidence type="ECO:0000256" key="7">
    <source>
        <dbReference type="ARBA" id="ARBA00023136"/>
    </source>
</evidence>
<dbReference type="Gene3D" id="3.80.10.10">
    <property type="entry name" value="Ribonuclease Inhibitor"/>
    <property type="match status" value="1"/>
</dbReference>
<evidence type="ECO:0000256" key="1">
    <source>
        <dbReference type="ARBA" id="ARBA00004370"/>
    </source>
</evidence>
<feature type="domain" description="Protein kinase" evidence="11">
    <location>
        <begin position="467"/>
        <end position="742"/>
    </location>
</feature>
<dbReference type="GO" id="GO:0016020">
    <property type="term" value="C:membrane"/>
    <property type="evidence" value="ECO:0007669"/>
    <property type="project" value="UniProtKB-SubCell"/>
</dbReference>
<name>A0A8T0VSF0_PANVG</name>
<dbReference type="Pfam" id="PF07714">
    <property type="entry name" value="PK_Tyr_Ser-Thr"/>
    <property type="match status" value="1"/>
</dbReference>
<sequence length="750" mass="81446">MSKPARVQRASSPPLVASAVILLLFSALPHCQPYTYEQDVFAINGLYTALGAPQLPNWTANGGDPCNEGWQGVSCVVSNITSIILSGANLGGQLGNTLGNFTSLITLDLSNNNIGGTIPDGLPVTMQKFFLSANQLSGNLPSTLSSLTLLTSMSLNNNQLSGDIPDAFLALTGLANLDFSFNNLTGPLPPSMGNLTALTSLHIQNNQLSGTLDVLQDLPFQDLNIENNLFSGPVPVKLLNLPNFKKDGNPFNTSIAPSAQPPAAQTPLPSVSPPARHVPSKEPSTSSSVQGGSTPGSGKQRKSRDDIYTKNKMGRVPQKLGEPKIKEVAEIKEPPVKLENNVGKASHIVSDSKEDHKLKMPTSASNVVYDARDGQKSDSPVAVAPRVVAMKQKEHVIDMEKTDTFVEEQLHSTQPFAQPWKGRPEKVIVNPSVRTRNGRVPSVGKIDLTTTVKSFSIASLQQYTNSFSEENFIRDSRFGKVFLAELPDGELLEVLKIDAFNSKVPVDAFIELVVSISELRHPNILGLVGYCAEFEQRLLVYEHCSKMTLHDELHYVDDSSKPLSWNARLQVAVGAAKALQHLHDGCQPPIVHQNFEPSVVLLNSTLVVHISESGLASLASKSASQLSGRTLFHYEAPEVHESGSVSDRSDVYSFGVVMLELLTGRKPYDSSRPRAEQHLVRWATSQLYDIDAIAKMVDPSIQGQCSEKALSRFADIISRCIQHEPEFRPPMSEVVQDLTRMVSNASKASM</sequence>
<dbReference type="InterPro" id="IPR001245">
    <property type="entry name" value="Ser-Thr/Tyr_kinase_cat_dom"/>
</dbReference>
<reference evidence="12" key="1">
    <citation type="submission" date="2020-05" db="EMBL/GenBank/DDBJ databases">
        <title>WGS assembly of Panicum virgatum.</title>
        <authorList>
            <person name="Lovell J.T."/>
            <person name="Jenkins J."/>
            <person name="Shu S."/>
            <person name="Juenger T.E."/>
            <person name="Schmutz J."/>
        </authorList>
    </citation>
    <scope>NUCLEOTIDE SEQUENCE</scope>
    <source>
        <strain evidence="12">AP13</strain>
    </source>
</reference>
<dbReference type="PANTHER" id="PTHR48007">
    <property type="entry name" value="LEUCINE-RICH REPEAT RECEPTOR-LIKE PROTEIN KINASE PXC1"/>
    <property type="match status" value="1"/>
</dbReference>
<accession>A0A8T0VSF0</accession>
<evidence type="ECO:0000256" key="4">
    <source>
        <dbReference type="ARBA" id="ARBA00022729"/>
    </source>
</evidence>
<keyword evidence="5" id="KW-0677">Repeat</keyword>
<dbReference type="InterPro" id="IPR011009">
    <property type="entry name" value="Kinase-like_dom_sf"/>
</dbReference>
<dbReference type="GO" id="GO:0005524">
    <property type="term" value="F:ATP binding"/>
    <property type="evidence" value="ECO:0007669"/>
    <property type="project" value="InterPro"/>
</dbReference>
<dbReference type="InterPro" id="IPR013210">
    <property type="entry name" value="LRR_N_plant-typ"/>
</dbReference>
<dbReference type="Pfam" id="PF00560">
    <property type="entry name" value="LRR_1"/>
    <property type="match status" value="3"/>
</dbReference>
<dbReference type="SUPFAM" id="SSF52058">
    <property type="entry name" value="L domain-like"/>
    <property type="match status" value="1"/>
</dbReference>
<dbReference type="FunFam" id="3.80.10.10:FF:000062">
    <property type="entry name" value="protein STRUBBELIG-RECEPTOR FAMILY 3"/>
    <property type="match status" value="1"/>
</dbReference>
<dbReference type="Pfam" id="PF08263">
    <property type="entry name" value="LRRNT_2"/>
    <property type="match status" value="1"/>
</dbReference>
<dbReference type="FunFam" id="1.10.510.10:FF:000095">
    <property type="entry name" value="protein STRUBBELIG-RECEPTOR FAMILY 8"/>
    <property type="match status" value="1"/>
</dbReference>
<keyword evidence="2" id="KW-0433">Leucine-rich repeat</keyword>
<dbReference type="InterPro" id="IPR001611">
    <property type="entry name" value="Leu-rich_rpt"/>
</dbReference>
<keyword evidence="7" id="KW-0472">Membrane</keyword>
<organism evidence="12 13">
    <name type="scientific">Panicum virgatum</name>
    <name type="common">Blackwell switchgrass</name>
    <dbReference type="NCBI Taxonomy" id="38727"/>
    <lineage>
        <taxon>Eukaryota</taxon>
        <taxon>Viridiplantae</taxon>
        <taxon>Streptophyta</taxon>
        <taxon>Embryophyta</taxon>
        <taxon>Tracheophyta</taxon>
        <taxon>Spermatophyta</taxon>
        <taxon>Magnoliopsida</taxon>
        <taxon>Liliopsida</taxon>
        <taxon>Poales</taxon>
        <taxon>Poaceae</taxon>
        <taxon>PACMAD clade</taxon>
        <taxon>Panicoideae</taxon>
        <taxon>Panicodae</taxon>
        <taxon>Paniceae</taxon>
        <taxon>Panicinae</taxon>
        <taxon>Panicum</taxon>
        <taxon>Panicum sect. Hiantes</taxon>
    </lineage>
</organism>
<dbReference type="SUPFAM" id="SSF56112">
    <property type="entry name" value="Protein kinase-like (PK-like)"/>
    <property type="match status" value="1"/>
</dbReference>
<comment type="subcellular location">
    <subcellularLocation>
        <location evidence="1">Membrane</location>
    </subcellularLocation>
</comment>
<proteinExistence type="predicted"/>
<dbReference type="AlphaFoldDB" id="A0A8T0VSF0"/>
<feature type="region of interest" description="Disordered" evidence="9">
    <location>
        <begin position="250"/>
        <end position="320"/>
    </location>
</feature>
<evidence type="ECO:0000313" key="12">
    <source>
        <dbReference type="EMBL" id="KAG2637745.1"/>
    </source>
</evidence>
<dbReference type="InterPro" id="IPR046959">
    <property type="entry name" value="PRK1-6/SRF4-like"/>
</dbReference>
<dbReference type="Gene3D" id="3.30.200.20">
    <property type="entry name" value="Phosphorylase Kinase, domain 1"/>
    <property type="match status" value="1"/>
</dbReference>
<evidence type="ECO:0000256" key="9">
    <source>
        <dbReference type="SAM" id="MobiDB-lite"/>
    </source>
</evidence>
<keyword evidence="8" id="KW-0675">Receptor</keyword>
<protein>
    <recommendedName>
        <fullName evidence="11">Protein kinase domain-containing protein</fullName>
    </recommendedName>
</protein>
<keyword evidence="3" id="KW-0812">Transmembrane</keyword>
<keyword evidence="4 10" id="KW-0732">Signal</keyword>
<evidence type="ECO:0000259" key="11">
    <source>
        <dbReference type="PROSITE" id="PS50011"/>
    </source>
</evidence>
<evidence type="ECO:0000256" key="3">
    <source>
        <dbReference type="ARBA" id="ARBA00022692"/>
    </source>
</evidence>
<evidence type="ECO:0000256" key="2">
    <source>
        <dbReference type="ARBA" id="ARBA00022614"/>
    </source>
</evidence>
<feature type="compositionally biased region" description="Polar residues" evidence="9">
    <location>
        <begin position="282"/>
        <end position="292"/>
    </location>
</feature>
<comment type="caution">
    <text evidence="12">The sequence shown here is derived from an EMBL/GenBank/DDBJ whole genome shotgun (WGS) entry which is preliminary data.</text>
</comment>
<dbReference type="FunFam" id="3.30.200.20:FF:000125">
    <property type="entry name" value="Protein STRUBBELIG-RECEPTOR FAMILY 8"/>
    <property type="match status" value="1"/>
</dbReference>
<evidence type="ECO:0000256" key="10">
    <source>
        <dbReference type="SAM" id="SignalP"/>
    </source>
</evidence>
<dbReference type="PANTHER" id="PTHR48007:SF22">
    <property type="entry name" value="PROTEIN STRUBBELIG-RECEPTOR FAMILY 3-LIKE ISOFORM X1"/>
    <property type="match status" value="1"/>
</dbReference>
<evidence type="ECO:0000313" key="13">
    <source>
        <dbReference type="Proteomes" id="UP000823388"/>
    </source>
</evidence>
<dbReference type="Proteomes" id="UP000823388">
    <property type="component" value="Chromosome 2N"/>
</dbReference>